<keyword evidence="4" id="KW-1185">Reference proteome</keyword>
<gene>
    <name evidence="3" type="ORF">FB465_5118</name>
</gene>
<feature type="region of interest" description="Disordered" evidence="2">
    <location>
        <begin position="428"/>
        <end position="452"/>
    </location>
</feature>
<protein>
    <submittedName>
        <fullName evidence="3">Uncharacterized protein</fullName>
    </submittedName>
</protein>
<dbReference type="Proteomes" id="UP000318416">
    <property type="component" value="Unassembled WGS sequence"/>
</dbReference>
<feature type="coiled-coil region" evidence="1">
    <location>
        <begin position="255"/>
        <end position="296"/>
    </location>
</feature>
<reference evidence="3 4" key="1">
    <citation type="submission" date="2019-06" db="EMBL/GenBank/DDBJ databases">
        <title>Sequencing the genomes of 1000 actinobacteria strains.</title>
        <authorList>
            <person name="Klenk H.-P."/>
        </authorList>
    </citation>
    <scope>NUCLEOTIDE SEQUENCE [LARGE SCALE GENOMIC DNA]</scope>
    <source>
        <strain evidence="3 4">DSM 41649</strain>
    </source>
</reference>
<dbReference type="EMBL" id="VIVR01000001">
    <property type="protein sequence ID" value="TWE19976.1"/>
    <property type="molecule type" value="Genomic_DNA"/>
</dbReference>
<name>A0A561EWI7_9ACTN</name>
<evidence type="ECO:0000313" key="4">
    <source>
        <dbReference type="Proteomes" id="UP000318416"/>
    </source>
</evidence>
<keyword evidence="1" id="KW-0175">Coiled coil</keyword>
<feature type="compositionally biased region" description="Low complexity" evidence="2">
    <location>
        <begin position="428"/>
        <end position="442"/>
    </location>
</feature>
<evidence type="ECO:0000256" key="2">
    <source>
        <dbReference type="SAM" id="MobiDB-lite"/>
    </source>
</evidence>
<comment type="caution">
    <text evidence="3">The sequence shown here is derived from an EMBL/GenBank/DDBJ whole genome shotgun (WGS) entry which is preliminary data.</text>
</comment>
<proteinExistence type="predicted"/>
<evidence type="ECO:0000313" key="3">
    <source>
        <dbReference type="EMBL" id="TWE19976.1"/>
    </source>
</evidence>
<dbReference type="AlphaFoldDB" id="A0A561EWI7"/>
<dbReference type="RefSeq" id="WP_425461214.1">
    <property type="nucleotide sequence ID" value="NZ_BAAABR010000060.1"/>
</dbReference>
<accession>A0A561EWI7</accession>
<evidence type="ECO:0000256" key="1">
    <source>
        <dbReference type="SAM" id="Coils"/>
    </source>
</evidence>
<organism evidence="3 4">
    <name type="scientific">Kitasatospora atroaurantiaca</name>
    <dbReference type="NCBI Taxonomy" id="285545"/>
    <lineage>
        <taxon>Bacteria</taxon>
        <taxon>Bacillati</taxon>
        <taxon>Actinomycetota</taxon>
        <taxon>Actinomycetes</taxon>
        <taxon>Kitasatosporales</taxon>
        <taxon>Streptomycetaceae</taxon>
        <taxon>Kitasatospora</taxon>
    </lineage>
</organism>
<sequence>MALAGSAGPVMSREEVDRALARLGAERDAVEAALLALQDHPGRRLLEGAALSGRTRERWSVAEQGLTLLWALFDRYSEALASARAVRSRRNRPGSPELAELSELLGGAAVTVSGGQLPDVAGPVPARLVEQVSLAELMDRMNAWYATVLEVVNAADAVWSALPARIDLLLAELGRVRMLSVSVGVRPGVHPLADDLAGLATELTALRAEVLADPLALWRPGRVPAQGGGVTITASYAAMSGVVDTERFDRAGRALDGVRVELEGLLRLRDEAQERLQQVGDLLQRADATLAEARRARGEVLAKIAATEVPAVPGPASALRERIVQASELQQSGQWHRLAPLLDALEDAAAKELTRARHSLTEVAQPLAVRAELRGRLEAYKAMAARLGVAEDPEVIERFEKARWLLWSAPCDLRAAADAVGRFQQALRPPARPAAGAPAAAPVDRYQDGQGA</sequence>